<dbReference type="OrthoDB" id="2369050at2759"/>
<dbReference type="AlphaFoldDB" id="A0A0C9VJG7"/>
<dbReference type="Proteomes" id="UP000054279">
    <property type="component" value="Unassembled WGS sequence"/>
</dbReference>
<protein>
    <submittedName>
        <fullName evidence="2">Uncharacterized protein</fullName>
    </submittedName>
</protein>
<name>A0A0C9VJG7_SPHS4</name>
<feature type="region of interest" description="Disordered" evidence="1">
    <location>
        <begin position="175"/>
        <end position="199"/>
    </location>
</feature>
<accession>A0A0C9VJG7</accession>
<dbReference type="EMBL" id="KN837166">
    <property type="protein sequence ID" value="KIJ37785.1"/>
    <property type="molecule type" value="Genomic_DNA"/>
</dbReference>
<proteinExistence type="predicted"/>
<evidence type="ECO:0000313" key="2">
    <source>
        <dbReference type="EMBL" id="KIJ37785.1"/>
    </source>
</evidence>
<reference evidence="2 3" key="1">
    <citation type="submission" date="2014-06" db="EMBL/GenBank/DDBJ databases">
        <title>Evolutionary Origins and Diversification of the Mycorrhizal Mutualists.</title>
        <authorList>
            <consortium name="DOE Joint Genome Institute"/>
            <consortium name="Mycorrhizal Genomics Consortium"/>
            <person name="Kohler A."/>
            <person name="Kuo A."/>
            <person name="Nagy L.G."/>
            <person name="Floudas D."/>
            <person name="Copeland A."/>
            <person name="Barry K.W."/>
            <person name="Cichocki N."/>
            <person name="Veneault-Fourrey C."/>
            <person name="LaButti K."/>
            <person name="Lindquist E.A."/>
            <person name="Lipzen A."/>
            <person name="Lundell T."/>
            <person name="Morin E."/>
            <person name="Murat C."/>
            <person name="Riley R."/>
            <person name="Ohm R."/>
            <person name="Sun H."/>
            <person name="Tunlid A."/>
            <person name="Henrissat B."/>
            <person name="Grigoriev I.V."/>
            <person name="Hibbett D.S."/>
            <person name="Martin F."/>
        </authorList>
    </citation>
    <scope>NUCLEOTIDE SEQUENCE [LARGE SCALE GENOMIC DNA]</scope>
    <source>
        <strain evidence="2 3">SS14</strain>
    </source>
</reference>
<dbReference type="HOGENOM" id="CLU_018255_0_1_1"/>
<organism evidence="2 3">
    <name type="scientific">Sphaerobolus stellatus (strain SS14)</name>
    <dbReference type="NCBI Taxonomy" id="990650"/>
    <lineage>
        <taxon>Eukaryota</taxon>
        <taxon>Fungi</taxon>
        <taxon>Dikarya</taxon>
        <taxon>Basidiomycota</taxon>
        <taxon>Agaricomycotina</taxon>
        <taxon>Agaricomycetes</taxon>
        <taxon>Phallomycetidae</taxon>
        <taxon>Geastrales</taxon>
        <taxon>Sphaerobolaceae</taxon>
        <taxon>Sphaerobolus</taxon>
    </lineage>
</organism>
<keyword evidence="3" id="KW-1185">Reference proteome</keyword>
<sequence>MKHTEKKPEVIVSFIADGMMKPRLISRYHGSQARIDALSLEQYLKELAGLVLEKNWGLKIRQQVLSSKQGEREFIDWKIEVENLNAILTTTAPTLALKPDALKNQLETNLNEDLLKNLLSEPMLTTDLASWTLEVKERDDCMRAEDERTQRLIQANDFARNTHRTERKTLLSHLSEPNTSHHHQQQSLLSSSAGNSKRVPRLTDLERALLDKHDGCTRCHKFYAGHRVVDCPMTANNTWPDRASYIPLTESIARSAKPATSAAAARIAVAFAHQVAWDEDTESYVNPPEPIPFTVPHLYVKLEITGPSVEEFPLSIRALLDIGCPSVMISAELVAQLGLRRFNLPPEEDNLSSLSDAPLRC</sequence>
<evidence type="ECO:0000256" key="1">
    <source>
        <dbReference type="SAM" id="MobiDB-lite"/>
    </source>
</evidence>
<gene>
    <name evidence="2" type="ORF">M422DRAFT_259631</name>
</gene>
<evidence type="ECO:0000313" key="3">
    <source>
        <dbReference type="Proteomes" id="UP000054279"/>
    </source>
</evidence>